<name>A0AAD9Z5J3_9LECA</name>
<feature type="region of interest" description="Disordered" evidence="1">
    <location>
        <begin position="130"/>
        <end position="154"/>
    </location>
</feature>
<comment type="caution">
    <text evidence="2">The sequence shown here is derived from an EMBL/GenBank/DDBJ whole genome shotgun (WGS) entry which is preliminary data.</text>
</comment>
<accession>A0AAD9Z5J3</accession>
<evidence type="ECO:0000313" key="3">
    <source>
        <dbReference type="Proteomes" id="UP001276659"/>
    </source>
</evidence>
<gene>
    <name evidence="2" type="ORF">OEA41_009267</name>
</gene>
<sequence length="154" mass="17937">MNPRTLSLPLQALPKGCPEATTRRKTRFYYAVDTRGDIPLKDVFLNENIPANTGYYWLRKRRLIGSPATRRTDEAHVNPGPTLQGRILREEGTRLDPENLQPKPDFQGSTLHLSINISWHYKELYFYNDENDPPPVRIQKPPKLRRRPTTETEE</sequence>
<proteinExistence type="predicted"/>
<organism evidence="2 3">
    <name type="scientific">Lepraria neglecta</name>
    <dbReference type="NCBI Taxonomy" id="209136"/>
    <lineage>
        <taxon>Eukaryota</taxon>
        <taxon>Fungi</taxon>
        <taxon>Dikarya</taxon>
        <taxon>Ascomycota</taxon>
        <taxon>Pezizomycotina</taxon>
        <taxon>Lecanoromycetes</taxon>
        <taxon>OSLEUM clade</taxon>
        <taxon>Lecanoromycetidae</taxon>
        <taxon>Lecanorales</taxon>
        <taxon>Lecanorineae</taxon>
        <taxon>Stereocaulaceae</taxon>
        <taxon>Lepraria</taxon>
    </lineage>
</organism>
<evidence type="ECO:0000256" key="1">
    <source>
        <dbReference type="SAM" id="MobiDB-lite"/>
    </source>
</evidence>
<dbReference type="AlphaFoldDB" id="A0AAD9Z5J3"/>
<reference evidence="2" key="1">
    <citation type="submission" date="2022-11" db="EMBL/GenBank/DDBJ databases">
        <title>Chromosomal genome sequence assembly and mating type (MAT) locus characterization of the leprose asexual lichenized fungus Lepraria neglecta (Nyl.) Erichsen.</title>
        <authorList>
            <person name="Allen J.L."/>
            <person name="Pfeffer B."/>
        </authorList>
    </citation>
    <scope>NUCLEOTIDE SEQUENCE</scope>
    <source>
        <strain evidence="2">Allen 5258</strain>
    </source>
</reference>
<dbReference type="EMBL" id="JASNWA010000009">
    <property type="protein sequence ID" value="KAK3169883.1"/>
    <property type="molecule type" value="Genomic_DNA"/>
</dbReference>
<keyword evidence="3" id="KW-1185">Reference proteome</keyword>
<evidence type="ECO:0000313" key="2">
    <source>
        <dbReference type="EMBL" id="KAK3169883.1"/>
    </source>
</evidence>
<dbReference type="Proteomes" id="UP001276659">
    <property type="component" value="Unassembled WGS sequence"/>
</dbReference>
<protein>
    <submittedName>
        <fullName evidence="2">Uncharacterized protein</fullName>
    </submittedName>
</protein>